<dbReference type="InterPro" id="IPR059026">
    <property type="entry name" value="LpqB_N"/>
</dbReference>
<proteinExistence type="predicted"/>
<feature type="signal peptide" evidence="1">
    <location>
        <begin position="1"/>
        <end position="21"/>
    </location>
</feature>
<sequence>MRRRLAALIAALAGAALVASGCTPMVPTDGPVGTSELDVGGDPAYSIQAASPVEGMDPEEIVLGFINAGVEPTNQYEVAREYMTDEAGARWSSGARTLVYSGDPNVLSMGDDSYSVQMEVESAVDETGILTQFPEGQTQTEEFELEQVDGEWRIADAPEGTMVTSGSFPTVYESHTLYFYDPQQRYAVPDIRWFRSSRTGVPTEIVSALLDGPATYLEPAVTSAFSDGTELQRPTVPVEDGTAVVDLDAEHLRGATAQERLLMKHQLEMVLLDLPTVREVEIISGQTEYEMPEQPTDTLDIERDPSVSNTQVGVLDDTLVRVQDLQTLSIGSLPDISELEPQKPAVPAQAEEIFAFLDGEGERLYHLRPHRDPDLVLTGENLTRPSMDNFGWTWTTSRDDDGSHVHVAAYDETLSQSTLEVSADWLEALDVEALRVSQDGARAVVVADDGGESGLYLAGVVRDSSGTPRGLGEPIALQTTTPPDDVRWLESDALVAWANSEDSAETAERVNLNGSSQAMGSPLLGLQNISAGEGVRTVFAERVDAPYNSRSGDSWDINEQVEVRDYAFPG</sequence>
<keyword evidence="4" id="KW-1185">Reference proteome</keyword>
<accession>A0ABP6M5H0</accession>
<dbReference type="Proteomes" id="UP001500236">
    <property type="component" value="Unassembled WGS sequence"/>
</dbReference>
<reference evidence="4" key="1">
    <citation type="journal article" date="2019" name="Int. J. Syst. Evol. Microbiol.">
        <title>The Global Catalogue of Microorganisms (GCM) 10K type strain sequencing project: providing services to taxonomists for standard genome sequencing and annotation.</title>
        <authorList>
            <consortium name="The Broad Institute Genomics Platform"/>
            <consortium name="The Broad Institute Genome Sequencing Center for Infectious Disease"/>
            <person name="Wu L."/>
            <person name="Ma J."/>
        </authorList>
    </citation>
    <scope>NUCLEOTIDE SEQUENCE [LARGE SCALE GENOMIC DNA]</scope>
    <source>
        <strain evidence="4">JCM 14309</strain>
    </source>
</reference>
<feature type="domain" description="GerMN" evidence="2">
    <location>
        <begin position="202"/>
        <end position="293"/>
    </location>
</feature>
<dbReference type="InterPro" id="IPR019606">
    <property type="entry name" value="GerMN"/>
</dbReference>
<dbReference type="RefSeq" id="WP_344682665.1">
    <property type="nucleotide sequence ID" value="NZ_BAAAVT010000017.1"/>
</dbReference>
<evidence type="ECO:0000256" key="1">
    <source>
        <dbReference type="SAM" id="SignalP"/>
    </source>
</evidence>
<organism evidence="3 4">
    <name type="scientific">Nesterenkonia aethiopica</name>
    <dbReference type="NCBI Taxonomy" id="269144"/>
    <lineage>
        <taxon>Bacteria</taxon>
        <taxon>Bacillati</taxon>
        <taxon>Actinomycetota</taxon>
        <taxon>Actinomycetes</taxon>
        <taxon>Micrococcales</taxon>
        <taxon>Micrococcaceae</taxon>
        <taxon>Nesterenkonia</taxon>
    </lineage>
</organism>
<dbReference type="InterPro" id="IPR018910">
    <property type="entry name" value="LpqB_C"/>
</dbReference>
<dbReference type="EMBL" id="BAAAVT010000017">
    <property type="protein sequence ID" value="GAA3072143.1"/>
    <property type="molecule type" value="Genomic_DNA"/>
</dbReference>
<feature type="chain" id="PRO_5046615026" evidence="1">
    <location>
        <begin position="22"/>
        <end position="570"/>
    </location>
</feature>
<protein>
    <submittedName>
        <fullName evidence="3">LpqB family beta-propeller domain-containing protein</fullName>
    </submittedName>
</protein>
<evidence type="ECO:0000313" key="4">
    <source>
        <dbReference type="Proteomes" id="UP001500236"/>
    </source>
</evidence>
<evidence type="ECO:0000313" key="3">
    <source>
        <dbReference type="EMBL" id="GAA3072143.1"/>
    </source>
</evidence>
<dbReference type="SMART" id="SM00909">
    <property type="entry name" value="Germane"/>
    <property type="match status" value="1"/>
</dbReference>
<name>A0ABP6M5H0_9MICC</name>
<gene>
    <name evidence="3" type="ORF">GCM10010529_25330</name>
</gene>
<dbReference type="Pfam" id="PF10646">
    <property type="entry name" value="Germane"/>
    <property type="match status" value="1"/>
</dbReference>
<keyword evidence="1" id="KW-0732">Signal</keyword>
<dbReference type="PROSITE" id="PS51257">
    <property type="entry name" value="PROKAR_LIPOPROTEIN"/>
    <property type="match status" value="1"/>
</dbReference>
<comment type="caution">
    <text evidence="3">The sequence shown here is derived from an EMBL/GenBank/DDBJ whole genome shotgun (WGS) entry which is preliminary data.</text>
</comment>
<evidence type="ECO:0000259" key="2">
    <source>
        <dbReference type="SMART" id="SM00909"/>
    </source>
</evidence>
<dbReference type="Pfam" id="PF10647">
    <property type="entry name" value="Gmad1"/>
    <property type="match status" value="1"/>
</dbReference>
<dbReference type="Pfam" id="PF25976">
    <property type="entry name" value="LpqB_N"/>
    <property type="match status" value="1"/>
</dbReference>